<organism evidence="1">
    <name type="scientific">uncultured prokaryote</name>
    <dbReference type="NCBI Taxonomy" id="198431"/>
    <lineage>
        <taxon>unclassified sequences</taxon>
        <taxon>environmental samples</taxon>
    </lineage>
</organism>
<name>A0A0H5Q3P0_9ZZZZ</name>
<sequence length="252" mass="27887">MGGSAPINRCSTEAGPQQGVTGFRYGLGMPYNVRAQITLRTSDLIPANYSTNTLHLLVQDSVTQEDDPEGIGFIIEDITQLYLDLEGVLGSLSRDGHEIALYDERNPLDSPPIRIETFDFVSFFPPDRLPSEVSIVSSFRAQRQPGVSPRSTRNRVYIGPLRSAALDETTGRVADASRQLIAQAFFDFLQAVADRLDVYNWVIRSPTLGLSWPIFEGFVDNAFDTQRRRGVESSARSTWNRASLTGPNTDGI</sequence>
<reference evidence="1" key="2">
    <citation type="submission" date="2015-07" db="EMBL/GenBank/DDBJ databases">
        <title>Plasmids, circular viruses and viroids from rat gut.</title>
        <authorList>
            <person name="Jorgensen T.J."/>
            <person name="Hansen M.A."/>
            <person name="Xu Z."/>
            <person name="Tabak M.A."/>
            <person name="Sorensen S.J."/>
            <person name="Hansen L.H."/>
        </authorList>
    </citation>
    <scope>NUCLEOTIDE SEQUENCE</scope>
    <source>
        <strain evidence="1">RGFK1211</strain>
    </source>
</reference>
<proteinExistence type="predicted"/>
<protein>
    <submittedName>
        <fullName evidence="1">Uncharacterized protein</fullName>
    </submittedName>
</protein>
<dbReference type="EMBL" id="LN853784">
    <property type="protein sequence ID" value="CRY96681.1"/>
    <property type="molecule type" value="Genomic_DNA"/>
</dbReference>
<dbReference type="AlphaFoldDB" id="A0A0H5Q3P0"/>
<evidence type="ECO:0000313" key="1">
    <source>
        <dbReference type="EMBL" id="CRY96681.1"/>
    </source>
</evidence>
<reference evidence="1" key="1">
    <citation type="submission" date="2015-06" db="EMBL/GenBank/DDBJ databases">
        <authorList>
            <person name="Joergensen T."/>
        </authorList>
    </citation>
    <scope>NUCLEOTIDE SEQUENCE</scope>
    <source>
        <strain evidence="1">RGFK1211</strain>
    </source>
</reference>
<accession>A0A0H5Q3P0</accession>